<sequence>MTSVPGVDHPEEQTEAEVTLSGRGVSVTARVEVVQNEFISVRPSVGEFVDQVVVRVGDVVEVFWRGEDTQRALPAEVVDVETGAVVRWRLRATGPAETSQRRKAVRGRIVVPVEAEYGAIDLTGSSIDLSEAGIRAEFEGLGVPPEAGAKLLLLIHLDDGDIRTPAEVVRTQARGARWVMSIRFTDIQEKDQDRVRRRVFQALREERASKADDSPPGLRG</sequence>
<dbReference type="Pfam" id="PF07238">
    <property type="entry name" value="PilZ"/>
    <property type="match status" value="1"/>
</dbReference>
<accession>A0A1I2FF97</accession>
<organism evidence="3 4">
    <name type="scientific">Blastococcus tunisiensis</name>
    <dbReference type="NCBI Taxonomy" id="1798228"/>
    <lineage>
        <taxon>Bacteria</taxon>
        <taxon>Bacillati</taxon>
        <taxon>Actinomycetota</taxon>
        <taxon>Actinomycetes</taxon>
        <taxon>Geodermatophilales</taxon>
        <taxon>Geodermatophilaceae</taxon>
        <taxon>Blastococcus</taxon>
    </lineage>
</organism>
<evidence type="ECO:0000259" key="2">
    <source>
        <dbReference type="Pfam" id="PF07238"/>
    </source>
</evidence>
<dbReference type="RefSeq" id="WP_092198507.1">
    <property type="nucleotide sequence ID" value="NZ_FOND01000008.1"/>
</dbReference>
<reference evidence="4" key="1">
    <citation type="submission" date="2016-10" db="EMBL/GenBank/DDBJ databases">
        <authorList>
            <person name="Varghese N."/>
            <person name="Submissions S."/>
        </authorList>
    </citation>
    <scope>NUCLEOTIDE SEQUENCE [LARGE SCALE GENOMIC DNA]</scope>
    <source>
        <strain evidence="4">DSM 46838</strain>
    </source>
</reference>
<dbReference type="AlphaFoldDB" id="A0A1I2FF97"/>
<evidence type="ECO:0000256" key="1">
    <source>
        <dbReference type="SAM" id="MobiDB-lite"/>
    </source>
</evidence>
<proteinExistence type="predicted"/>
<feature type="domain" description="PilZ" evidence="2">
    <location>
        <begin position="100"/>
        <end position="201"/>
    </location>
</feature>
<evidence type="ECO:0000313" key="3">
    <source>
        <dbReference type="EMBL" id="SFF03945.1"/>
    </source>
</evidence>
<dbReference type="OrthoDB" id="3284647at2"/>
<evidence type="ECO:0000313" key="4">
    <source>
        <dbReference type="Proteomes" id="UP000198589"/>
    </source>
</evidence>
<gene>
    <name evidence="3" type="ORF">SAMN05216574_10889</name>
</gene>
<dbReference type="Proteomes" id="UP000198589">
    <property type="component" value="Unassembled WGS sequence"/>
</dbReference>
<dbReference type="EMBL" id="FOND01000008">
    <property type="protein sequence ID" value="SFF03945.1"/>
    <property type="molecule type" value="Genomic_DNA"/>
</dbReference>
<keyword evidence="4" id="KW-1185">Reference proteome</keyword>
<dbReference type="STRING" id="1798228.SAMN05216574_10889"/>
<dbReference type="SUPFAM" id="SSF141371">
    <property type="entry name" value="PilZ domain-like"/>
    <property type="match status" value="1"/>
</dbReference>
<dbReference type="GO" id="GO:0035438">
    <property type="term" value="F:cyclic-di-GMP binding"/>
    <property type="evidence" value="ECO:0007669"/>
    <property type="project" value="InterPro"/>
</dbReference>
<feature type="region of interest" description="Disordered" evidence="1">
    <location>
        <begin position="1"/>
        <end position="20"/>
    </location>
</feature>
<name>A0A1I2FF97_9ACTN</name>
<dbReference type="InterPro" id="IPR009875">
    <property type="entry name" value="PilZ_domain"/>
</dbReference>
<dbReference type="Gene3D" id="2.40.10.220">
    <property type="entry name" value="predicted glycosyltransferase like domains"/>
    <property type="match status" value="1"/>
</dbReference>
<protein>
    <submittedName>
        <fullName evidence="3">PilZ domain-containing protein</fullName>
    </submittedName>
</protein>